<dbReference type="Proteomes" id="UP001213623">
    <property type="component" value="Chromosome 7"/>
</dbReference>
<feature type="coiled-coil region" evidence="1">
    <location>
        <begin position="194"/>
        <end position="221"/>
    </location>
</feature>
<dbReference type="AlphaFoldDB" id="A0AAF0ELK5"/>
<sequence>MRSESVPLLHAYRHLIRSAYASTRFSRTRTRSIRQLLRADAEAAMQKAHITADEAQRTMSLLVLASLSRQPLEGPDMPSRPFSDSLAAHLAQRIVRNLASLSYHHLSPHTQMQPLHRRTGGSSSNTNKKPGSAMLDALLSKADEPYDNEQTPPAGLRLEALTVTPKPVRGPVQYRHTYWDGQQTDKHVRAAGHAGSAHGTLHELQERLDELRAQHSQLVQELGAKHARARAVHDNERPKSDYGSVLQICCAM</sequence>
<organism evidence="3 4">
    <name type="scientific">Malassezia nana</name>
    <dbReference type="NCBI Taxonomy" id="180528"/>
    <lineage>
        <taxon>Eukaryota</taxon>
        <taxon>Fungi</taxon>
        <taxon>Dikarya</taxon>
        <taxon>Basidiomycota</taxon>
        <taxon>Ustilaginomycotina</taxon>
        <taxon>Malasseziomycetes</taxon>
        <taxon>Malasseziales</taxon>
        <taxon>Malasseziaceae</taxon>
        <taxon>Malassezia</taxon>
    </lineage>
</organism>
<dbReference type="EMBL" id="CP119898">
    <property type="protein sequence ID" value="WFD28662.1"/>
    <property type="molecule type" value="Genomic_DNA"/>
</dbReference>
<gene>
    <name evidence="3" type="ORF">MNAN1_003675</name>
</gene>
<name>A0AAF0ELK5_9BASI</name>
<protein>
    <submittedName>
        <fullName evidence="3">Uncharacterized protein</fullName>
    </submittedName>
</protein>
<keyword evidence="4" id="KW-1185">Reference proteome</keyword>
<evidence type="ECO:0000256" key="1">
    <source>
        <dbReference type="SAM" id="Coils"/>
    </source>
</evidence>
<evidence type="ECO:0000256" key="2">
    <source>
        <dbReference type="SAM" id="MobiDB-lite"/>
    </source>
</evidence>
<feature type="region of interest" description="Disordered" evidence="2">
    <location>
        <begin position="107"/>
        <end position="131"/>
    </location>
</feature>
<keyword evidence="1" id="KW-0175">Coiled coil</keyword>
<evidence type="ECO:0000313" key="4">
    <source>
        <dbReference type="Proteomes" id="UP001213623"/>
    </source>
</evidence>
<proteinExistence type="predicted"/>
<accession>A0AAF0ELK5</accession>
<feature type="compositionally biased region" description="Polar residues" evidence="2">
    <location>
        <begin position="120"/>
        <end position="129"/>
    </location>
</feature>
<reference evidence="3" key="1">
    <citation type="submission" date="2023-03" db="EMBL/GenBank/DDBJ databases">
        <title>Mating type loci evolution in Malassezia.</title>
        <authorList>
            <person name="Coelho M.A."/>
        </authorList>
    </citation>
    <scope>NUCLEOTIDE SEQUENCE</scope>
    <source>
        <strain evidence="3">CBS 9557</strain>
    </source>
</reference>
<evidence type="ECO:0000313" key="3">
    <source>
        <dbReference type="EMBL" id="WFD28662.1"/>
    </source>
</evidence>